<dbReference type="PANTHER" id="PTHR38165:SF1">
    <property type="entry name" value="GLUCANASE B"/>
    <property type="match status" value="1"/>
</dbReference>
<feature type="signal peptide" evidence="1">
    <location>
        <begin position="1"/>
        <end position="28"/>
    </location>
</feature>
<dbReference type="InterPro" id="IPR032477">
    <property type="entry name" value="Glyco_hydro_64"/>
</dbReference>
<gene>
    <name evidence="3" type="ORF">ACFSXZ_12460</name>
</gene>
<dbReference type="Gene3D" id="3.30.920.50">
    <property type="entry name" value="Beta-1,3-glucanase, C-terminal domain"/>
    <property type="match status" value="1"/>
</dbReference>
<protein>
    <submittedName>
        <fullName evidence="3">Beta-1,3-glucanase family protein</fullName>
    </submittedName>
</protein>
<keyword evidence="4" id="KW-1185">Reference proteome</keyword>
<name>A0ABW5FTH0_9PSEU</name>
<dbReference type="InterPro" id="IPR037176">
    <property type="entry name" value="Osmotin/thaumatin-like_sf"/>
</dbReference>
<evidence type="ECO:0000256" key="1">
    <source>
        <dbReference type="SAM" id="SignalP"/>
    </source>
</evidence>
<dbReference type="RefSeq" id="WP_378264560.1">
    <property type="nucleotide sequence ID" value="NZ_JBHUKR010000006.1"/>
</dbReference>
<dbReference type="Gene3D" id="2.60.110.10">
    <property type="entry name" value="Thaumatin"/>
    <property type="match status" value="1"/>
</dbReference>
<keyword evidence="1" id="KW-0732">Signal</keyword>
<accession>A0ABW5FTH0</accession>
<dbReference type="EMBL" id="JBHUKR010000006">
    <property type="protein sequence ID" value="MFD2417137.1"/>
    <property type="molecule type" value="Genomic_DNA"/>
</dbReference>
<dbReference type="PROSITE" id="PS51318">
    <property type="entry name" value="TAT"/>
    <property type="match status" value="1"/>
</dbReference>
<sequence length="388" mass="40562">MLSRRSFLVLSAASVTVAGLSRFPAASAAPSAFTLRLTDNSGSGGSFAYVTGTSADNRLVLLRSDGSPYYPSSPSSPQTPLPVDCAIPLPNQITVPRMSAARLYVVTGGARLDFYLNPGPALVHPSFLNTSDTNYGKDFSFAEFTFNDAGLYANISYVDLVGPPIGLDLTAASVPEQSVAGLPAGSVDGIAADLAAVGGPWGGLVQKRSDGRNLRVIAAHHKAGDFAGYLDGYIDAVWQRYSGTTLTVDSQNPGLGSFTGRVSGGVLTFDNGESFGKPVTADVLSCDTGPFAIPQGSSAARIAIVPRLAAAFNRTTLLDNPVQPTAEDPAKFYRNSVTNHYARVVHARLPGNRGYAFPYDDVTPGPDFSGAVYAQDPQVLTVTVSATR</sequence>
<dbReference type="Proteomes" id="UP001597417">
    <property type="component" value="Unassembled WGS sequence"/>
</dbReference>
<dbReference type="PANTHER" id="PTHR38165">
    <property type="match status" value="1"/>
</dbReference>
<reference evidence="4" key="1">
    <citation type="journal article" date="2019" name="Int. J. Syst. Evol. Microbiol.">
        <title>The Global Catalogue of Microorganisms (GCM) 10K type strain sequencing project: providing services to taxonomists for standard genome sequencing and annotation.</title>
        <authorList>
            <consortium name="The Broad Institute Genomics Platform"/>
            <consortium name="The Broad Institute Genome Sequencing Center for Infectious Disease"/>
            <person name="Wu L."/>
            <person name="Ma J."/>
        </authorList>
    </citation>
    <scope>NUCLEOTIDE SEQUENCE [LARGE SCALE GENOMIC DNA]</scope>
    <source>
        <strain evidence="4">CGMCC 4.7645</strain>
    </source>
</reference>
<evidence type="ECO:0000313" key="3">
    <source>
        <dbReference type="EMBL" id="MFD2417137.1"/>
    </source>
</evidence>
<organism evidence="3 4">
    <name type="scientific">Amycolatopsis pigmentata</name>
    <dbReference type="NCBI Taxonomy" id="450801"/>
    <lineage>
        <taxon>Bacteria</taxon>
        <taxon>Bacillati</taxon>
        <taxon>Actinomycetota</taxon>
        <taxon>Actinomycetes</taxon>
        <taxon>Pseudonocardiales</taxon>
        <taxon>Pseudonocardiaceae</taxon>
        <taxon>Amycolatopsis</taxon>
    </lineage>
</organism>
<dbReference type="Pfam" id="PF16483">
    <property type="entry name" value="Glyco_hydro_64"/>
    <property type="match status" value="1"/>
</dbReference>
<dbReference type="PROSITE" id="PS52006">
    <property type="entry name" value="GH64"/>
    <property type="match status" value="1"/>
</dbReference>
<evidence type="ECO:0000259" key="2">
    <source>
        <dbReference type="PROSITE" id="PS52006"/>
    </source>
</evidence>
<dbReference type="InterPro" id="IPR042517">
    <property type="entry name" value="Glyco_hydro_64_N_2"/>
</dbReference>
<feature type="chain" id="PRO_5046754994" evidence="1">
    <location>
        <begin position="29"/>
        <end position="388"/>
    </location>
</feature>
<dbReference type="InterPro" id="IPR006311">
    <property type="entry name" value="TAT_signal"/>
</dbReference>
<comment type="caution">
    <text evidence="3">The sequence shown here is derived from an EMBL/GenBank/DDBJ whole genome shotgun (WGS) entry which is preliminary data.</text>
</comment>
<proteinExistence type="predicted"/>
<evidence type="ECO:0000313" key="4">
    <source>
        <dbReference type="Proteomes" id="UP001597417"/>
    </source>
</evidence>
<dbReference type="InterPro" id="IPR037398">
    <property type="entry name" value="Glyco_hydro_64_fam"/>
</dbReference>
<feature type="domain" description="GH64" evidence="2">
    <location>
        <begin position="30"/>
        <end position="386"/>
    </location>
</feature>